<gene>
    <name evidence="2" type="ORF">TIFTF001_009180</name>
</gene>
<feature type="transmembrane region" description="Helical" evidence="1">
    <location>
        <begin position="34"/>
        <end position="56"/>
    </location>
</feature>
<keyword evidence="1" id="KW-0472">Membrane</keyword>
<feature type="transmembrane region" description="Helical" evidence="1">
    <location>
        <begin position="68"/>
        <end position="89"/>
    </location>
</feature>
<proteinExistence type="predicted"/>
<feature type="transmembrane region" description="Helical" evidence="1">
    <location>
        <begin position="7"/>
        <end position="28"/>
    </location>
</feature>
<sequence length="117" mass="13122">MQSNLELFLLAFLHGSFIATLLLLVVSLACITLFLSFSIGLFFVVVVDLLNVYPVISRYYEETKANLELGLVLIVCVLTNRVVGVSLVLKPFFEHLGSVFKVNARRLRDYIDALKLA</sequence>
<evidence type="ECO:0000313" key="2">
    <source>
        <dbReference type="EMBL" id="GMN39950.1"/>
    </source>
</evidence>
<dbReference type="EMBL" id="BTGU01000010">
    <property type="protein sequence ID" value="GMN39950.1"/>
    <property type="molecule type" value="Genomic_DNA"/>
</dbReference>
<evidence type="ECO:0000313" key="3">
    <source>
        <dbReference type="Proteomes" id="UP001187192"/>
    </source>
</evidence>
<evidence type="ECO:0000256" key="1">
    <source>
        <dbReference type="SAM" id="Phobius"/>
    </source>
</evidence>
<accession>A0AA87ZUU6</accession>
<dbReference type="Proteomes" id="UP001187192">
    <property type="component" value="Unassembled WGS sequence"/>
</dbReference>
<keyword evidence="1" id="KW-1133">Transmembrane helix</keyword>
<organism evidence="2 3">
    <name type="scientific">Ficus carica</name>
    <name type="common">Common fig</name>
    <dbReference type="NCBI Taxonomy" id="3494"/>
    <lineage>
        <taxon>Eukaryota</taxon>
        <taxon>Viridiplantae</taxon>
        <taxon>Streptophyta</taxon>
        <taxon>Embryophyta</taxon>
        <taxon>Tracheophyta</taxon>
        <taxon>Spermatophyta</taxon>
        <taxon>Magnoliopsida</taxon>
        <taxon>eudicotyledons</taxon>
        <taxon>Gunneridae</taxon>
        <taxon>Pentapetalae</taxon>
        <taxon>rosids</taxon>
        <taxon>fabids</taxon>
        <taxon>Rosales</taxon>
        <taxon>Moraceae</taxon>
        <taxon>Ficeae</taxon>
        <taxon>Ficus</taxon>
    </lineage>
</organism>
<keyword evidence="1" id="KW-0812">Transmembrane</keyword>
<name>A0AA87ZUU6_FICCA</name>
<dbReference type="Gramene" id="FCD_00021261-RA">
    <property type="protein sequence ID" value="FCD_00021261-RA:cds"/>
    <property type="gene ID" value="FCD_00021261"/>
</dbReference>
<keyword evidence="3" id="KW-1185">Reference proteome</keyword>
<protein>
    <submittedName>
        <fullName evidence="2">Uncharacterized protein</fullName>
    </submittedName>
</protein>
<dbReference type="AlphaFoldDB" id="A0AA87ZUU6"/>
<reference evidence="2" key="1">
    <citation type="submission" date="2023-07" db="EMBL/GenBank/DDBJ databases">
        <title>draft genome sequence of fig (Ficus carica).</title>
        <authorList>
            <person name="Takahashi T."/>
            <person name="Nishimura K."/>
        </authorList>
    </citation>
    <scope>NUCLEOTIDE SEQUENCE</scope>
</reference>
<comment type="caution">
    <text evidence="2">The sequence shown here is derived from an EMBL/GenBank/DDBJ whole genome shotgun (WGS) entry which is preliminary data.</text>
</comment>